<sequence length="342" mass="38286">MRFAEPNFLWGLFTLPLFALLFVYAYHRRKKLAARFVSLPMLSKLSTSVSPWRRLTKVLLLLLAIAFLFVALARPQWGRKMEHVERRGQDLVLLQDISLSMLAEDVKPNRLVRSRHEISAFLESLTGDRVGLVAFSGEAQVMVPLTLDYGTVQMVLRELNPGWLMPGTNLESAIRKGMTLFKNSGGASQHSVMILMSDGEELEAAAVNAAKEAAELGIKIYTIGIGSREGVPIPLKDKNGGSVYKKDMQGNIVTTRLEEGTLQEIASVTGALYFYASPGEFQLQKVLTEIATLEKKDQSSDRMENYQDRYQIFLGLAALLFLIEAVISERGRRRKQLNGRFS</sequence>
<proteinExistence type="predicted"/>
<evidence type="ECO:0000259" key="6">
    <source>
        <dbReference type="PROSITE" id="PS50234"/>
    </source>
</evidence>
<dbReference type="SUPFAM" id="SSF53300">
    <property type="entry name" value="vWA-like"/>
    <property type="match status" value="1"/>
</dbReference>
<dbReference type="PANTHER" id="PTHR22550:SF5">
    <property type="entry name" value="LEUCINE ZIPPER PROTEIN 4"/>
    <property type="match status" value="1"/>
</dbReference>
<dbReference type="AlphaFoldDB" id="A0A380S8A6"/>
<evidence type="ECO:0000256" key="1">
    <source>
        <dbReference type="ARBA" id="ARBA00022475"/>
    </source>
</evidence>
<feature type="transmembrane region" description="Helical" evidence="5">
    <location>
        <begin position="6"/>
        <end position="26"/>
    </location>
</feature>
<dbReference type="Proteomes" id="UP000255423">
    <property type="component" value="Unassembled WGS sequence"/>
</dbReference>
<dbReference type="InterPro" id="IPR024163">
    <property type="entry name" value="Aerotolerance_reg_N"/>
</dbReference>
<dbReference type="RefSeq" id="WP_088660762.1">
    <property type="nucleotide sequence ID" value="NZ_UHJL01000003.1"/>
</dbReference>
<evidence type="ECO:0000313" key="7">
    <source>
        <dbReference type="EMBL" id="SUQ24958.1"/>
    </source>
</evidence>
<gene>
    <name evidence="7" type="ORF">SAMN05661053_2372</name>
</gene>
<dbReference type="Pfam" id="PF07584">
    <property type="entry name" value="BatA"/>
    <property type="match status" value="1"/>
</dbReference>
<name>A0A380S8A6_FIBSU</name>
<dbReference type="InterPro" id="IPR050768">
    <property type="entry name" value="UPF0353/GerABKA_families"/>
</dbReference>
<evidence type="ECO:0000256" key="3">
    <source>
        <dbReference type="ARBA" id="ARBA00022989"/>
    </source>
</evidence>
<evidence type="ECO:0000256" key="2">
    <source>
        <dbReference type="ARBA" id="ARBA00022692"/>
    </source>
</evidence>
<dbReference type="InterPro" id="IPR002035">
    <property type="entry name" value="VWF_A"/>
</dbReference>
<accession>A0A380S8A6</accession>
<feature type="domain" description="VWFA" evidence="6">
    <location>
        <begin position="90"/>
        <end position="290"/>
    </location>
</feature>
<evidence type="ECO:0000313" key="8">
    <source>
        <dbReference type="Proteomes" id="UP000255423"/>
    </source>
</evidence>
<keyword evidence="3 5" id="KW-1133">Transmembrane helix</keyword>
<keyword evidence="2 5" id="KW-0812">Transmembrane</keyword>
<protein>
    <submittedName>
        <fullName evidence="7">Ca-activated chloride channel family protein</fullName>
    </submittedName>
</protein>
<keyword evidence="4 5" id="KW-0472">Membrane</keyword>
<dbReference type="Gene3D" id="3.40.50.410">
    <property type="entry name" value="von Willebrand factor, type A domain"/>
    <property type="match status" value="1"/>
</dbReference>
<evidence type="ECO:0000256" key="4">
    <source>
        <dbReference type="ARBA" id="ARBA00023136"/>
    </source>
</evidence>
<dbReference type="SMART" id="SM00327">
    <property type="entry name" value="VWA"/>
    <property type="match status" value="1"/>
</dbReference>
<keyword evidence="1" id="KW-1003">Cell membrane</keyword>
<dbReference type="Pfam" id="PF13519">
    <property type="entry name" value="VWA_2"/>
    <property type="match status" value="1"/>
</dbReference>
<dbReference type="PANTHER" id="PTHR22550">
    <property type="entry name" value="SPORE GERMINATION PROTEIN"/>
    <property type="match status" value="1"/>
</dbReference>
<organism evidence="7 8">
    <name type="scientific">Fibrobacter succinogenes</name>
    <name type="common">Bacteroides succinogenes</name>
    <dbReference type="NCBI Taxonomy" id="833"/>
    <lineage>
        <taxon>Bacteria</taxon>
        <taxon>Pseudomonadati</taxon>
        <taxon>Fibrobacterota</taxon>
        <taxon>Fibrobacteria</taxon>
        <taxon>Fibrobacterales</taxon>
        <taxon>Fibrobacteraceae</taxon>
        <taxon>Fibrobacter</taxon>
    </lineage>
</organism>
<feature type="transmembrane region" description="Helical" evidence="5">
    <location>
        <begin position="310"/>
        <end position="327"/>
    </location>
</feature>
<feature type="transmembrane region" description="Helical" evidence="5">
    <location>
        <begin position="58"/>
        <end position="77"/>
    </location>
</feature>
<dbReference type="InterPro" id="IPR036465">
    <property type="entry name" value="vWFA_dom_sf"/>
</dbReference>
<reference evidence="7 8" key="1">
    <citation type="submission" date="2017-08" db="EMBL/GenBank/DDBJ databases">
        <authorList>
            <person name="de Groot N.N."/>
        </authorList>
    </citation>
    <scope>NUCLEOTIDE SEQUENCE [LARGE SCALE GENOMIC DNA]</scope>
    <source>
        <strain evidence="7 8">HM2</strain>
    </source>
</reference>
<dbReference type="EMBL" id="UHJL01000003">
    <property type="protein sequence ID" value="SUQ24958.1"/>
    <property type="molecule type" value="Genomic_DNA"/>
</dbReference>
<evidence type="ECO:0000256" key="5">
    <source>
        <dbReference type="SAM" id="Phobius"/>
    </source>
</evidence>
<dbReference type="PROSITE" id="PS50234">
    <property type="entry name" value="VWFA"/>
    <property type="match status" value="1"/>
</dbReference>